<dbReference type="HOGENOM" id="CLU_1435319_0_0_1"/>
<protein>
    <recommendedName>
        <fullName evidence="8">Sugar transporter</fullName>
    </recommendedName>
</protein>
<comment type="subcellular location">
    <subcellularLocation>
        <location evidence="1">Membrane</location>
    </subcellularLocation>
</comment>
<dbReference type="AlphaFoldDB" id="B8M2W1"/>
<dbReference type="InParanoid" id="B8M2W1"/>
<organism evidence="6 7">
    <name type="scientific">Talaromyces stipitatus (strain ATCC 10500 / CBS 375.48 / QM 6759 / NRRL 1006)</name>
    <name type="common">Penicillium stipitatum</name>
    <dbReference type="NCBI Taxonomy" id="441959"/>
    <lineage>
        <taxon>Eukaryota</taxon>
        <taxon>Fungi</taxon>
        <taxon>Dikarya</taxon>
        <taxon>Ascomycota</taxon>
        <taxon>Pezizomycotina</taxon>
        <taxon>Eurotiomycetes</taxon>
        <taxon>Eurotiomycetidae</taxon>
        <taxon>Eurotiales</taxon>
        <taxon>Trichocomaceae</taxon>
        <taxon>Talaromyces</taxon>
        <taxon>Talaromyces sect. Talaromyces</taxon>
    </lineage>
</organism>
<dbReference type="EMBL" id="EQ962653">
    <property type="protein sequence ID" value="EED22216.1"/>
    <property type="molecule type" value="Genomic_DNA"/>
</dbReference>
<reference evidence="7" key="1">
    <citation type="journal article" date="2015" name="Genome Announc.">
        <title>Genome sequence of the AIDS-associated pathogen Penicillium marneffei (ATCC18224) and its near taxonomic relative Talaromyces stipitatus (ATCC10500).</title>
        <authorList>
            <person name="Nierman W.C."/>
            <person name="Fedorova-Abrams N.D."/>
            <person name="Andrianopoulos A."/>
        </authorList>
    </citation>
    <scope>NUCLEOTIDE SEQUENCE [LARGE SCALE GENOMIC DNA]</scope>
    <source>
        <strain evidence="7">ATCC 10500 / CBS 375.48 / QM 6759 / NRRL 1006</strain>
    </source>
</reference>
<dbReference type="Proteomes" id="UP000001745">
    <property type="component" value="Unassembled WGS sequence"/>
</dbReference>
<keyword evidence="4 5" id="KW-0472">Membrane</keyword>
<dbReference type="OrthoDB" id="6133115at2759"/>
<keyword evidence="7" id="KW-1185">Reference proteome</keyword>
<dbReference type="InterPro" id="IPR036259">
    <property type="entry name" value="MFS_trans_sf"/>
</dbReference>
<dbReference type="RefSeq" id="XP_002479179.1">
    <property type="nucleotide sequence ID" value="XM_002479134.1"/>
</dbReference>
<keyword evidence="3 5" id="KW-1133">Transmembrane helix</keyword>
<feature type="transmembrane region" description="Helical" evidence="5">
    <location>
        <begin position="24"/>
        <end position="44"/>
    </location>
</feature>
<name>B8M2W1_TALSN</name>
<accession>B8M2W1</accession>
<gene>
    <name evidence="6" type="ORF">TSTA_094620</name>
</gene>
<dbReference type="eggNOG" id="KOG0254">
    <property type="taxonomic scope" value="Eukaryota"/>
</dbReference>
<dbReference type="GO" id="GO:0022857">
    <property type="term" value="F:transmembrane transporter activity"/>
    <property type="evidence" value="ECO:0007669"/>
    <property type="project" value="InterPro"/>
</dbReference>
<evidence type="ECO:0000313" key="7">
    <source>
        <dbReference type="Proteomes" id="UP000001745"/>
    </source>
</evidence>
<dbReference type="STRING" id="441959.B8M2W1"/>
<sequence>MVLQIFAVVASVLLGNKLSRQKTLLVSTSMIFVPFMVIGCIGRQKYLSTTSKYSIVFSYVVICAYNIAQGPLTYAITRELSVGVNQNQIMSVSNIALYFFLWLISFTAPYLYNKAGLGPMVCFVYAGLTLTSLAWGRTQLEITAFFTEAVPARKWSTHGFARIGDGGKEKLGSVEKMNVHHVEVAKDAV</sequence>
<dbReference type="InterPro" id="IPR005828">
    <property type="entry name" value="MFS_sugar_transport-like"/>
</dbReference>
<dbReference type="Gene3D" id="1.20.1250.20">
    <property type="entry name" value="MFS general substrate transporter like domains"/>
    <property type="match status" value="1"/>
</dbReference>
<evidence type="ECO:0000256" key="1">
    <source>
        <dbReference type="ARBA" id="ARBA00004370"/>
    </source>
</evidence>
<dbReference type="PhylomeDB" id="B8M2W1"/>
<evidence type="ECO:0000256" key="3">
    <source>
        <dbReference type="ARBA" id="ARBA00022989"/>
    </source>
</evidence>
<evidence type="ECO:0000256" key="2">
    <source>
        <dbReference type="ARBA" id="ARBA00022692"/>
    </source>
</evidence>
<proteinExistence type="predicted"/>
<dbReference type="SUPFAM" id="SSF103473">
    <property type="entry name" value="MFS general substrate transporter"/>
    <property type="match status" value="1"/>
</dbReference>
<dbReference type="GeneID" id="8103792"/>
<dbReference type="VEuPathDB" id="FungiDB:TSTA_094620"/>
<dbReference type="GO" id="GO:0016020">
    <property type="term" value="C:membrane"/>
    <property type="evidence" value="ECO:0007669"/>
    <property type="project" value="UniProtKB-SubCell"/>
</dbReference>
<evidence type="ECO:0000256" key="4">
    <source>
        <dbReference type="ARBA" id="ARBA00023136"/>
    </source>
</evidence>
<evidence type="ECO:0000313" key="6">
    <source>
        <dbReference type="EMBL" id="EED22216.1"/>
    </source>
</evidence>
<feature type="transmembrane region" description="Helical" evidence="5">
    <location>
        <begin position="56"/>
        <end position="77"/>
    </location>
</feature>
<dbReference type="Pfam" id="PF00083">
    <property type="entry name" value="Sugar_tr"/>
    <property type="match status" value="1"/>
</dbReference>
<feature type="transmembrane region" description="Helical" evidence="5">
    <location>
        <begin position="117"/>
        <end position="136"/>
    </location>
</feature>
<feature type="transmembrane region" description="Helical" evidence="5">
    <location>
        <begin position="89"/>
        <end position="111"/>
    </location>
</feature>
<evidence type="ECO:0008006" key="8">
    <source>
        <dbReference type="Google" id="ProtNLM"/>
    </source>
</evidence>
<keyword evidence="2 5" id="KW-0812">Transmembrane</keyword>
<evidence type="ECO:0000256" key="5">
    <source>
        <dbReference type="SAM" id="Phobius"/>
    </source>
</evidence>